<keyword evidence="2" id="KW-1185">Reference proteome</keyword>
<evidence type="ECO:0000313" key="2">
    <source>
        <dbReference type="Proteomes" id="UP001153331"/>
    </source>
</evidence>
<proteinExistence type="predicted"/>
<accession>A0ACC2HYH5</accession>
<comment type="caution">
    <text evidence="1">The sequence shown here is derived from an EMBL/GenBank/DDBJ whole genome shotgun (WGS) entry which is preliminary data.</text>
</comment>
<evidence type="ECO:0000313" key="1">
    <source>
        <dbReference type="EMBL" id="KAJ8108055.1"/>
    </source>
</evidence>
<sequence>MSSASKKRAVTEPAETSNPKKVRETEIEDTKARNANSSVKISLELHEKFNVYPKTLREILEKQYENEVYRLLQGVKTGNQASQQYTYHITRGSRTQGNSSLDYRSAQKEIFPNASMANTAVIEQFYKGAPSKKAAFIKAHGVDLVNPDYAALHSVPPMHMGWGYDKLGCLSLHLTVIEERKLKHSYIYVERRLVSTPKVEEVDECQVIEDPNAAKEQKGSEQGKVVAQKFELFLLDDGQQKIEYKEETRVPNTAIFTFNKEDHTLGNLLSQRLLKYDNIVFSAYKVPHPLFATFELRVQTDGTVTPKEAIIRACKDIVSDLHVLNSSFQTEWLGKKIVSEGEADRIARERDAF</sequence>
<organism evidence="1 2">
    <name type="scientific">Boeremia exigua</name>
    <dbReference type="NCBI Taxonomy" id="749465"/>
    <lineage>
        <taxon>Eukaryota</taxon>
        <taxon>Fungi</taxon>
        <taxon>Dikarya</taxon>
        <taxon>Ascomycota</taxon>
        <taxon>Pezizomycotina</taxon>
        <taxon>Dothideomycetes</taxon>
        <taxon>Pleosporomycetidae</taxon>
        <taxon>Pleosporales</taxon>
        <taxon>Pleosporineae</taxon>
        <taxon>Didymellaceae</taxon>
        <taxon>Boeremia</taxon>
    </lineage>
</organism>
<name>A0ACC2HYH5_9PLEO</name>
<gene>
    <name evidence="1" type="ORF">OPT61_g8438</name>
</gene>
<dbReference type="Proteomes" id="UP001153331">
    <property type="component" value="Unassembled WGS sequence"/>
</dbReference>
<dbReference type="EMBL" id="JAPHNI010000811">
    <property type="protein sequence ID" value="KAJ8108055.1"/>
    <property type="molecule type" value="Genomic_DNA"/>
</dbReference>
<reference evidence="1" key="1">
    <citation type="submission" date="2022-11" db="EMBL/GenBank/DDBJ databases">
        <title>Genome Sequence of Boeremia exigua.</title>
        <authorList>
            <person name="Buettner E."/>
        </authorList>
    </citation>
    <scope>NUCLEOTIDE SEQUENCE</scope>
    <source>
        <strain evidence="1">CU02</strain>
    </source>
</reference>
<protein>
    <submittedName>
        <fullName evidence="1">Uncharacterized protein</fullName>
    </submittedName>
</protein>